<evidence type="ECO:0000313" key="4">
    <source>
        <dbReference type="Proteomes" id="UP000199135"/>
    </source>
</evidence>
<feature type="transmembrane region" description="Helical" evidence="2">
    <location>
        <begin position="45"/>
        <end position="64"/>
    </location>
</feature>
<gene>
    <name evidence="3" type="ORF">SAMN05216447_101276</name>
</gene>
<feature type="compositionally biased region" description="Low complexity" evidence="1">
    <location>
        <begin position="184"/>
        <end position="204"/>
    </location>
</feature>
<proteinExistence type="predicted"/>
<protein>
    <recommendedName>
        <fullName evidence="5">Alkaline shock response membrane anchor protein AmaP</fullName>
    </recommendedName>
</protein>
<organism evidence="3 4">
    <name type="scientific">Parafannyhessea umbonata</name>
    <dbReference type="NCBI Taxonomy" id="604330"/>
    <lineage>
        <taxon>Bacteria</taxon>
        <taxon>Bacillati</taxon>
        <taxon>Actinomycetota</taxon>
        <taxon>Coriobacteriia</taxon>
        <taxon>Coriobacteriales</taxon>
        <taxon>Atopobiaceae</taxon>
        <taxon>Parafannyhessea</taxon>
    </lineage>
</organism>
<evidence type="ECO:0000313" key="3">
    <source>
        <dbReference type="EMBL" id="SEH38843.1"/>
    </source>
</evidence>
<keyword evidence="4" id="KW-1185">Reference proteome</keyword>
<dbReference type="Proteomes" id="UP000199135">
    <property type="component" value="Unassembled WGS sequence"/>
</dbReference>
<dbReference type="NCBIfam" id="NF033218">
    <property type="entry name" value="anchor_AmaP"/>
    <property type="match status" value="1"/>
</dbReference>
<name>A0A1H6HWY6_9ACTN</name>
<reference evidence="3 4" key="1">
    <citation type="submission" date="2016-10" db="EMBL/GenBank/DDBJ databases">
        <authorList>
            <person name="Varghese N."/>
            <person name="Submissions S."/>
        </authorList>
    </citation>
    <scope>NUCLEOTIDE SEQUENCE [LARGE SCALE GENOMIC DNA]</scope>
    <source>
        <strain evidence="3 4">WCP15</strain>
    </source>
</reference>
<keyword evidence="2" id="KW-0472">Membrane</keyword>
<dbReference type="EMBL" id="FNWT01000001">
    <property type="protein sequence ID" value="SEH38843.1"/>
    <property type="molecule type" value="Genomic_DNA"/>
</dbReference>
<sequence length="237" mass="25037">MGFFKRLSLFVFGLAGLLALAALVLPWYGPWQDEATALLSVDEYYVAAQVLVAITAFGLLVCLLRSIFTRNRKTVIVSKADGDQVTVTRDAIASQATHVIEEGGTFVARRVSVRFRKHGHVCVAARVQPSATVDVVEAGSELHERLVEGLTTIVGENVDAVDLEFGDAVEYVPTSEIEAEADADASGVDAPAADVPAVAQDGDGPAVAASPSDTSEITVPMARYNSSNADDTPMGEE</sequence>
<keyword evidence="2" id="KW-0812">Transmembrane</keyword>
<comment type="caution">
    <text evidence="3">The sequence shown here is derived from an EMBL/GenBank/DDBJ whole genome shotgun (WGS) entry which is preliminary data.</text>
</comment>
<keyword evidence="2" id="KW-1133">Transmembrane helix</keyword>
<feature type="region of interest" description="Disordered" evidence="1">
    <location>
        <begin position="180"/>
        <end position="237"/>
    </location>
</feature>
<accession>A0A1H6HWY6</accession>
<evidence type="ECO:0000256" key="1">
    <source>
        <dbReference type="SAM" id="MobiDB-lite"/>
    </source>
</evidence>
<evidence type="ECO:0000256" key="2">
    <source>
        <dbReference type="SAM" id="Phobius"/>
    </source>
</evidence>
<evidence type="ECO:0008006" key="5">
    <source>
        <dbReference type="Google" id="ProtNLM"/>
    </source>
</evidence>
<dbReference type="RefSeq" id="WP_078686498.1">
    <property type="nucleotide sequence ID" value="NZ_FNWT01000001.1"/>
</dbReference>